<dbReference type="Proteomes" id="UP000194003">
    <property type="component" value="Unassembled WGS sequence"/>
</dbReference>
<organism evidence="3 4">
    <name type="scientific">Magnetofaba australis IT-1</name>
    <dbReference type="NCBI Taxonomy" id="1434232"/>
    <lineage>
        <taxon>Bacteria</taxon>
        <taxon>Pseudomonadati</taxon>
        <taxon>Pseudomonadota</taxon>
        <taxon>Magnetococcia</taxon>
        <taxon>Magnetococcales</taxon>
        <taxon>Magnetococcaceae</taxon>
        <taxon>Magnetofaba</taxon>
    </lineage>
</organism>
<dbReference type="Gene3D" id="2.20.110.10">
    <property type="entry name" value="Histone H3 K4-specific methyltransferase SET7/9 N-terminal domain"/>
    <property type="match status" value="2"/>
</dbReference>
<dbReference type="SMART" id="SM00698">
    <property type="entry name" value="MORN"/>
    <property type="match status" value="4"/>
</dbReference>
<reference evidence="3 4" key="1">
    <citation type="journal article" date="2016" name="BMC Genomics">
        <title>Combined genomic and structural analyses of a cultured magnetotactic bacterium reveals its niche adaptation to a dynamic environment.</title>
        <authorList>
            <person name="Araujo A.C."/>
            <person name="Morillo V."/>
            <person name="Cypriano J."/>
            <person name="Teixeira L.C."/>
            <person name="Leao P."/>
            <person name="Lyra S."/>
            <person name="Almeida L.G."/>
            <person name="Bazylinski D.A."/>
            <person name="Vasconcellos A.T."/>
            <person name="Abreu F."/>
            <person name="Lins U."/>
        </authorList>
    </citation>
    <scope>NUCLEOTIDE SEQUENCE [LARGE SCALE GENOMIC DNA]</scope>
    <source>
        <strain evidence="3 4">IT-1</strain>
    </source>
</reference>
<evidence type="ECO:0000256" key="1">
    <source>
        <dbReference type="ARBA" id="ARBA00022737"/>
    </source>
</evidence>
<evidence type="ECO:0000313" key="4">
    <source>
        <dbReference type="Proteomes" id="UP000194003"/>
    </source>
</evidence>
<gene>
    <name evidence="3" type="ORF">MAIT1_05318</name>
</gene>
<dbReference type="AlphaFoldDB" id="A0A1Y2K0G9"/>
<dbReference type="PANTHER" id="PTHR23084:SF263">
    <property type="entry name" value="MORN REPEAT-CONTAINING PROTEIN 1"/>
    <property type="match status" value="1"/>
</dbReference>
<accession>A0A1Y2K0G9</accession>
<sequence>MGGALLLCVTLSACGNIKEGIVGVGKGVGRVANWLHPDQPPLPISVDIPQELAQMPRAMLKLGDSSEYEGTVDADGLRHGYGMQVWPDGARYQGAFEHGERTGNGVFVWPSGSRFEGGFLNGKRHGPGVFVWPNGSRYVGEYVNGKRHGQGSFYPAGETVVVCQEAPREETQTWNRGQLVARAPAATQRNAIDPEQMGQADAMGSAWSQRELTLPPPRLR</sequence>
<name>A0A1Y2K0G9_9PROT</name>
<dbReference type="InterPro" id="IPR003409">
    <property type="entry name" value="MORN"/>
</dbReference>
<evidence type="ECO:0000313" key="3">
    <source>
        <dbReference type="EMBL" id="OSM01533.1"/>
    </source>
</evidence>
<keyword evidence="1" id="KW-0677">Repeat</keyword>
<dbReference type="SUPFAM" id="SSF82185">
    <property type="entry name" value="Histone H3 K4-specific methyltransferase SET7/9 N-terminal domain"/>
    <property type="match status" value="1"/>
</dbReference>
<feature type="region of interest" description="Disordered" evidence="2">
    <location>
        <begin position="186"/>
        <end position="220"/>
    </location>
</feature>
<dbReference type="PANTHER" id="PTHR23084">
    <property type="entry name" value="PHOSPHATIDYLINOSITOL-4-PHOSPHATE 5-KINASE RELATED"/>
    <property type="match status" value="1"/>
</dbReference>
<keyword evidence="4" id="KW-1185">Reference proteome</keyword>
<dbReference type="Pfam" id="PF02493">
    <property type="entry name" value="MORN"/>
    <property type="match status" value="4"/>
</dbReference>
<comment type="caution">
    <text evidence="3">The sequence shown here is derived from an EMBL/GenBank/DDBJ whole genome shotgun (WGS) entry which is preliminary data.</text>
</comment>
<proteinExistence type="predicted"/>
<protein>
    <recommendedName>
        <fullName evidence="5">MORN repeat-containing protein</fullName>
    </recommendedName>
</protein>
<evidence type="ECO:0000256" key="2">
    <source>
        <dbReference type="SAM" id="MobiDB-lite"/>
    </source>
</evidence>
<evidence type="ECO:0008006" key="5">
    <source>
        <dbReference type="Google" id="ProtNLM"/>
    </source>
</evidence>
<dbReference type="EMBL" id="LVJN01000020">
    <property type="protein sequence ID" value="OSM01533.1"/>
    <property type="molecule type" value="Genomic_DNA"/>
</dbReference>
<dbReference type="STRING" id="1434232.MAIT1_05318"/>